<keyword evidence="6" id="KW-0032">Aminotransferase</keyword>
<evidence type="ECO:0000313" key="6">
    <source>
        <dbReference type="EMBL" id="MBR0599533.1"/>
    </source>
</evidence>
<dbReference type="PIRSF" id="PIRSF000390">
    <property type="entry name" value="PLP_StrS"/>
    <property type="match status" value="1"/>
</dbReference>
<dbReference type="GO" id="GO:0008483">
    <property type="term" value="F:transaminase activity"/>
    <property type="evidence" value="ECO:0007669"/>
    <property type="project" value="UniProtKB-KW"/>
</dbReference>
<protein>
    <submittedName>
        <fullName evidence="6">DegT/DnrJ/EryC1/StrS family aminotransferase</fullName>
    </submittedName>
</protein>
<dbReference type="Pfam" id="PF01041">
    <property type="entry name" value="DegT_DnrJ_EryC1"/>
    <property type="match status" value="1"/>
</dbReference>
<accession>A0A8J7W546</accession>
<dbReference type="EMBL" id="JAGSND010000014">
    <property type="protein sequence ID" value="MBR0599533.1"/>
    <property type="molecule type" value="Genomic_DNA"/>
</dbReference>
<evidence type="ECO:0000256" key="5">
    <source>
        <dbReference type="RuleBase" id="RU004508"/>
    </source>
</evidence>
<evidence type="ECO:0000256" key="3">
    <source>
        <dbReference type="PIRSR" id="PIRSR000390-1"/>
    </source>
</evidence>
<dbReference type="PANTHER" id="PTHR30244:SF36">
    <property type="entry name" value="3-OXO-GLUCOSE-6-PHOSPHATE:GLUTAMATE AMINOTRANSFERASE"/>
    <property type="match status" value="1"/>
</dbReference>
<dbReference type="GO" id="GO:0000271">
    <property type="term" value="P:polysaccharide biosynthetic process"/>
    <property type="evidence" value="ECO:0007669"/>
    <property type="project" value="TreeGrafter"/>
</dbReference>
<evidence type="ECO:0000256" key="4">
    <source>
        <dbReference type="PIRSR" id="PIRSR000390-2"/>
    </source>
</evidence>
<proteinExistence type="inferred from homology"/>
<dbReference type="CDD" id="cd00616">
    <property type="entry name" value="AHBA_syn"/>
    <property type="match status" value="1"/>
</dbReference>
<dbReference type="Gene3D" id="3.40.640.10">
    <property type="entry name" value="Type I PLP-dependent aspartate aminotransferase-like (Major domain)"/>
    <property type="match status" value="1"/>
</dbReference>
<dbReference type="AlphaFoldDB" id="A0A8J7W546"/>
<dbReference type="Proteomes" id="UP000675664">
    <property type="component" value="Unassembled WGS sequence"/>
</dbReference>
<dbReference type="InterPro" id="IPR000653">
    <property type="entry name" value="DegT/StrS_aminotransferase"/>
</dbReference>
<dbReference type="Gene3D" id="3.90.1150.10">
    <property type="entry name" value="Aspartate Aminotransferase, domain 1"/>
    <property type="match status" value="1"/>
</dbReference>
<dbReference type="InterPro" id="IPR015421">
    <property type="entry name" value="PyrdxlP-dep_Trfase_major"/>
</dbReference>
<dbReference type="PANTHER" id="PTHR30244">
    <property type="entry name" value="TRANSAMINASE"/>
    <property type="match status" value="1"/>
</dbReference>
<gene>
    <name evidence="6" type="ORF">KCX82_16735</name>
</gene>
<sequence>MIVPFNDLQRGYNLFQAEYESKALEILRSGWYILGQEVKCFENEFSEANEVKYCVGVDNGLNALTLSLLALGIETGDEVIVQSNTYIATVLAVTHNHAIPVFVEPDKYYNIDVNRIEEKITSKTKAILVTHLYGQASQMERIVELCDKYKLFLVEDCAQAHFAQYNNQNVGTFGQIGCFSFYPTKNLGGFGDGGAVLTNNEVLATKIATLRNYGSNKKYNNEIEGFNSRLDELQAGLLRIKLKHFNDLKRNRIKIAERYLQGIDNSIVYLPNVRKGSTSIWHLFVVRVENRKRFRKYLQDYGITTEIHYPIPPYLSDAYMYLQYQTGDYPLAEEYANTVVSLPIFDGMTLAEVDYVINIINQFRG</sequence>
<evidence type="ECO:0000256" key="2">
    <source>
        <dbReference type="ARBA" id="ARBA00037999"/>
    </source>
</evidence>
<comment type="similarity">
    <text evidence="2 5">Belongs to the DegT/DnrJ/EryC1 family.</text>
</comment>
<dbReference type="InterPro" id="IPR015422">
    <property type="entry name" value="PyrdxlP-dep_Trfase_small"/>
</dbReference>
<reference evidence="6" key="1">
    <citation type="submission" date="2021-04" db="EMBL/GenBank/DDBJ databases">
        <title>Sinoanaerobacter chloroacetimidivorans sp. nov., an obligate anaerobic bacterium isolated from anaerobic sludge.</title>
        <authorList>
            <person name="Bao Y."/>
        </authorList>
    </citation>
    <scope>NUCLEOTIDE SEQUENCE</scope>
    <source>
        <strain evidence="6">BAD-6</strain>
    </source>
</reference>
<keyword evidence="6" id="KW-0808">Transferase</keyword>
<evidence type="ECO:0000313" key="7">
    <source>
        <dbReference type="Proteomes" id="UP000675664"/>
    </source>
</evidence>
<reference evidence="6" key="2">
    <citation type="submission" date="2021-04" db="EMBL/GenBank/DDBJ databases">
        <authorList>
            <person name="Liu J."/>
        </authorList>
    </citation>
    <scope>NUCLEOTIDE SEQUENCE</scope>
    <source>
        <strain evidence="6">BAD-6</strain>
    </source>
</reference>
<organism evidence="6 7">
    <name type="scientific">Sinanaerobacter chloroacetimidivorans</name>
    <dbReference type="NCBI Taxonomy" id="2818044"/>
    <lineage>
        <taxon>Bacteria</taxon>
        <taxon>Bacillati</taxon>
        <taxon>Bacillota</taxon>
        <taxon>Clostridia</taxon>
        <taxon>Peptostreptococcales</taxon>
        <taxon>Anaerovoracaceae</taxon>
        <taxon>Sinanaerobacter</taxon>
    </lineage>
</organism>
<dbReference type="InterPro" id="IPR015424">
    <property type="entry name" value="PyrdxlP-dep_Trfase"/>
</dbReference>
<dbReference type="GO" id="GO:0030170">
    <property type="term" value="F:pyridoxal phosphate binding"/>
    <property type="evidence" value="ECO:0007669"/>
    <property type="project" value="TreeGrafter"/>
</dbReference>
<keyword evidence="1 4" id="KW-0663">Pyridoxal phosphate</keyword>
<evidence type="ECO:0000256" key="1">
    <source>
        <dbReference type="ARBA" id="ARBA00022898"/>
    </source>
</evidence>
<feature type="modified residue" description="N6-(pyridoxal phosphate)lysine" evidence="4">
    <location>
        <position position="185"/>
    </location>
</feature>
<comment type="caution">
    <text evidence="6">The sequence shown here is derived from an EMBL/GenBank/DDBJ whole genome shotgun (WGS) entry which is preliminary data.</text>
</comment>
<feature type="active site" description="Proton acceptor" evidence="3">
    <location>
        <position position="185"/>
    </location>
</feature>
<keyword evidence="7" id="KW-1185">Reference proteome</keyword>
<dbReference type="SUPFAM" id="SSF53383">
    <property type="entry name" value="PLP-dependent transferases"/>
    <property type="match status" value="1"/>
</dbReference>
<name>A0A8J7W546_9FIRM</name>
<dbReference type="RefSeq" id="WP_227019667.1">
    <property type="nucleotide sequence ID" value="NZ_JAGSND010000014.1"/>
</dbReference>